<feature type="domain" description="NAD-dependent epimerase/dehydratase" evidence="1">
    <location>
        <begin position="3"/>
        <end position="166"/>
    </location>
</feature>
<gene>
    <name evidence="2" type="ORF">CI238_02713</name>
</gene>
<dbReference type="STRING" id="1573173.A0A167DQE9"/>
<dbReference type="PANTHER" id="PTHR48079:SF6">
    <property type="entry name" value="NAD(P)-BINDING DOMAIN-CONTAINING PROTEIN-RELATED"/>
    <property type="match status" value="1"/>
</dbReference>
<evidence type="ECO:0000259" key="1">
    <source>
        <dbReference type="Pfam" id="PF01370"/>
    </source>
</evidence>
<dbReference type="GO" id="GO:0005737">
    <property type="term" value="C:cytoplasm"/>
    <property type="evidence" value="ECO:0007669"/>
    <property type="project" value="TreeGrafter"/>
</dbReference>
<dbReference type="InterPro" id="IPR051783">
    <property type="entry name" value="NAD(P)-dependent_oxidoreduct"/>
</dbReference>
<protein>
    <submittedName>
        <fullName evidence="2">Nad-dependent epimerase dehydratase</fullName>
    </submittedName>
</protein>
<dbReference type="SUPFAM" id="SSF51735">
    <property type="entry name" value="NAD(P)-binding Rossmann-fold domains"/>
    <property type="match status" value="1"/>
</dbReference>
<dbReference type="Pfam" id="PF01370">
    <property type="entry name" value="Epimerase"/>
    <property type="match status" value="1"/>
</dbReference>
<keyword evidence="3" id="KW-1185">Reference proteome</keyword>
<organism evidence="2 3">
    <name type="scientific">Colletotrichum incanum</name>
    <name type="common">Soybean anthracnose fungus</name>
    <dbReference type="NCBI Taxonomy" id="1573173"/>
    <lineage>
        <taxon>Eukaryota</taxon>
        <taxon>Fungi</taxon>
        <taxon>Dikarya</taxon>
        <taxon>Ascomycota</taxon>
        <taxon>Pezizomycotina</taxon>
        <taxon>Sordariomycetes</taxon>
        <taxon>Hypocreomycetidae</taxon>
        <taxon>Glomerellales</taxon>
        <taxon>Glomerellaceae</taxon>
        <taxon>Colletotrichum</taxon>
        <taxon>Colletotrichum spaethianum species complex</taxon>
    </lineage>
</organism>
<name>A0A167DQE9_COLIC</name>
<dbReference type="InterPro" id="IPR036291">
    <property type="entry name" value="NAD(P)-bd_dom_sf"/>
</dbReference>
<dbReference type="Proteomes" id="UP000076584">
    <property type="component" value="Unassembled WGS sequence"/>
</dbReference>
<dbReference type="AlphaFoldDB" id="A0A167DQE9"/>
<comment type="caution">
    <text evidence="2">The sequence shown here is derived from an EMBL/GenBank/DDBJ whole genome shotgun (WGS) entry which is preliminary data.</text>
</comment>
<sequence>MKVLIIGGTGMIGGHAALHLQSKGNEITIAGRRGPSEVPGLTEIPFIKGSYLRGEFSLEQLSQFDAVVFAAGSDVRHVPEDQHADQHYLYANGQAVPDFARLARQAGVKKFVHIGSAYPHVVPESDSSSAYVRSRKQAADGVKALATPEFHACSLDPPIVVGNIPGMTIPMFRAYIDYAKGELPIPPFAPVGGFNFISTQSLSEAIAGALENSHAVLGKAILLGDQNMTYAEYFEMFFQAVENPQKLKVLDQDHPLMPRATLYAGDRVVEYEPDPVQLAALGGYRRNDIKSAVTEIASQYHYALKTSNC</sequence>
<evidence type="ECO:0000313" key="2">
    <source>
        <dbReference type="EMBL" id="KZL84200.1"/>
    </source>
</evidence>
<accession>A0A167DQE9</accession>
<reference evidence="2 3" key="1">
    <citation type="submission" date="2015-06" db="EMBL/GenBank/DDBJ databases">
        <title>Survival trade-offs in plant roots during colonization by closely related pathogenic and mutualistic fungi.</title>
        <authorList>
            <person name="Hacquard S."/>
            <person name="Kracher B."/>
            <person name="Hiruma K."/>
            <person name="Weinman A."/>
            <person name="Muench P."/>
            <person name="Garrido Oter R."/>
            <person name="Ver Loren van Themaat E."/>
            <person name="Dallerey J.-F."/>
            <person name="Damm U."/>
            <person name="Henrissat B."/>
            <person name="Lespinet O."/>
            <person name="Thon M."/>
            <person name="Kemen E."/>
            <person name="McHardy A.C."/>
            <person name="Schulze-Lefert P."/>
            <person name="O'Connell R.J."/>
        </authorList>
    </citation>
    <scope>NUCLEOTIDE SEQUENCE [LARGE SCALE GENOMIC DNA]</scope>
    <source>
        <strain evidence="2 3">MAFF 238704</strain>
    </source>
</reference>
<dbReference type="InterPro" id="IPR001509">
    <property type="entry name" value="Epimerase_deHydtase"/>
</dbReference>
<dbReference type="Gene3D" id="3.40.50.720">
    <property type="entry name" value="NAD(P)-binding Rossmann-like Domain"/>
    <property type="match status" value="1"/>
</dbReference>
<dbReference type="GO" id="GO:0004029">
    <property type="term" value="F:aldehyde dehydrogenase (NAD+) activity"/>
    <property type="evidence" value="ECO:0007669"/>
    <property type="project" value="TreeGrafter"/>
</dbReference>
<dbReference type="EMBL" id="LFIW01000949">
    <property type="protein sequence ID" value="KZL84200.1"/>
    <property type="molecule type" value="Genomic_DNA"/>
</dbReference>
<dbReference type="PANTHER" id="PTHR48079">
    <property type="entry name" value="PROTEIN YEEZ"/>
    <property type="match status" value="1"/>
</dbReference>
<proteinExistence type="predicted"/>
<evidence type="ECO:0000313" key="3">
    <source>
        <dbReference type="Proteomes" id="UP000076584"/>
    </source>
</evidence>